<reference evidence="12" key="1">
    <citation type="submission" date="2022-03" db="EMBL/GenBank/DDBJ databases">
        <authorList>
            <person name="Martin C."/>
        </authorList>
    </citation>
    <scope>NUCLEOTIDE SEQUENCE</scope>
</reference>
<gene>
    <name evidence="12" type="ORF">OFUS_LOCUS7556</name>
</gene>
<dbReference type="PRINTS" id="PR01078">
    <property type="entry name" value="AMINACHANNEL"/>
</dbReference>
<comment type="similarity">
    <text evidence="11">Belongs to the amiloride-sensitive sodium channel (TC 1.A.6) family.</text>
</comment>
<comment type="subcellular location">
    <subcellularLocation>
        <location evidence="1">Membrane</location>
        <topology evidence="1">Multi-pass membrane protein</topology>
    </subcellularLocation>
</comment>
<dbReference type="Pfam" id="PF00858">
    <property type="entry name" value="ASC"/>
    <property type="match status" value="1"/>
</dbReference>
<protein>
    <submittedName>
        <fullName evidence="12">Uncharacterized protein</fullName>
    </submittedName>
</protein>
<keyword evidence="10 11" id="KW-0407">Ion channel</keyword>
<dbReference type="Gene3D" id="1.10.287.770">
    <property type="entry name" value="YojJ-like"/>
    <property type="match status" value="1"/>
</dbReference>
<dbReference type="EMBL" id="CAIIXF020000004">
    <property type="protein sequence ID" value="CAH1780922.1"/>
    <property type="molecule type" value="Genomic_DNA"/>
</dbReference>
<organism evidence="12 13">
    <name type="scientific">Owenia fusiformis</name>
    <name type="common">Polychaete worm</name>
    <dbReference type="NCBI Taxonomy" id="6347"/>
    <lineage>
        <taxon>Eukaryota</taxon>
        <taxon>Metazoa</taxon>
        <taxon>Spiralia</taxon>
        <taxon>Lophotrochozoa</taxon>
        <taxon>Annelida</taxon>
        <taxon>Polychaeta</taxon>
        <taxon>Sedentaria</taxon>
        <taxon>Canalipalpata</taxon>
        <taxon>Sabellida</taxon>
        <taxon>Oweniida</taxon>
        <taxon>Oweniidae</taxon>
        <taxon>Owenia</taxon>
    </lineage>
</organism>
<feature type="non-terminal residue" evidence="12">
    <location>
        <position position="1"/>
    </location>
</feature>
<keyword evidence="8" id="KW-0472">Membrane</keyword>
<dbReference type="GO" id="GO:0005886">
    <property type="term" value="C:plasma membrane"/>
    <property type="evidence" value="ECO:0007669"/>
    <property type="project" value="TreeGrafter"/>
</dbReference>
<keyword evidence="4 11" id="KW-0812">Transmembrane</keyword>
<evidence type="ECO:0000313" key="12">
    <source>
        <dbReference type="EMBL" id="CAH1780922.1"/>
    </source>
</evidence>
<accession>A0A8J1Y0K4</accession>
<comment type="caution">
    <text evidence="12">The sequence shown here is derived from an EMBL/GenBank/DDBJ whole genome shotgun (WGS) entry which is preliminary data.</text>
</comment>
<evidence type="ECO:0000256" key="9">
    <source>
        <dbReference type="ARBA" id="ARBA00023201"/>
    </source>
</evidence>
<evidence type="ECO:0000256" key="4">
    <source>
        <dbReference type="ARBA" id="ARBA00022692"/>
    </source>
</evidence>
<dbReference type="Gene3D" id="2.60.470.10">
    <property type="entry name" value="Acid-sensing ion channels like domains"/>
    <property type="match status" value="1"/>
</dbReference>
<evidence type="ECO:0000256" key="5">
    <source>
        <dbReference type="ARBA" id="ARBA00022989"/>
    </source>
</evidence>
<dbReference type="AlphaFoldDB" id="A0A8J1Y0K4"/>
<keyword evidence="13" id="KW-1185">Reference proteome</keyword>
<evidence type="ECO:0000256" key="11">
    <source>
        <dbReference type="RuleBase" id="RU000679"/>
    </source>
</evidence>
<evidence type="ECO:0000256" key="8">
    <source>
        <dbReference type="ARBA" id="ARBA00023136"/>
    </source>
</evidence>
<dbReference type="PANTHER" id="PTHR11690">
    <property type="entry name" value="AMILORIDE-SENSITIVE SODIUM CHANNEL-RELATED"/>
    <property type="match status" value="1"/>
</dbReference>
<dbReference type="OrthoDB" id="6021021at2759"/>
<evidence type="ECO:0000256" key="10">
    <source>
        <dbReference type="ARBA" id="ARBA00023303"/>
    </source>
</evidence>
<keyword evidence="7 11" id="KW-0406">Ion transport</keyword>
<keyword evidence="6" id="KW-0915">Sodium</keyword>
<dbReference type="PANTHER" id="PTHR11690:SF300">
    <property type="entry name" value="PICKPOCKET PROTEIN 19"/>
    <property type="match status" value="1"/>
</dbReference>
<evidence type="ECO:0000256" key="2">
    <source>
        <dbReference type="ARBA" id="ARBA00022448"/>
    </source>
</evidence>
<keyword evidence="5" id="KW-1133">Transmembrane helix</keyword>
<dbReference type="Proteomes" id="UP000749559">
    <property type="component" value="Unassembled WGS sequence"/>
</dbReference>
<evidence type="ECO:0000256" key="1">
    <source>
        <dbReference type="ARBA" id="ARBA00004141"/>
    </source>
</evidence>
<dbReference type="GO" id="GO:0015280">
    <property type="term" value="F:ligand-gated sodium channel activity"/>
    <property type="evidence" value="ECO:0007669"/>
    <property type="project" value="TreeGrafter"/>
</dbReference>
<evidence type="ECO:0000313" key="13">
    <source>
        <dbReference type="Proteomes" id="UP000749559"/>
    </source>
</evidence>
<keyword evidence="9 11" id="KW-0739">Sodium transport</keyword>
<dbReference type="InterPro" id="IPR001873">
    <property type="entry name" value="ENaC"/>
</dbReference>
<sequence length="504" mass="58116">VIILTRYLQYKTLDSIKVTNDYQVEFPSVTVCPLSPVPVSILEQWSLDYNTPGSELSKIDDHFALLFKLNTYSVGETIMDEEMRRLATKYNQLDSYRGYLENIPYLWNYGHEQNNFIPGCVYKQKPCINGSFEKILLHSYQNCYTYNGASLNEMHVTTQGVEGGLSLIIFLDMGSEFRALYNPYNANTASSGARVIIHKKGTLPDPENEGFNIEPGRTINVALSVNRRELMKQPWGQCEDQFSLGIGEFKYSKNACRQKCRTDLIRKACDCVYETLPMLNVTLPNDDVLCGKIHSDEWLKINPNITLLRNDLDRLECLDKYLNYTWGEISEEQGCKCRKNCTTHSYNIETSQAVWPIKGSESGFYCRQIMMLTPNYINTSIYRRFHERASDSCFNESQGKDMGDELRENFIRLNVYFKDLDTRVTIQDQDFSFWSMLCEVGGILGFFIGVSIISIAEFTLFFLNILNYVTFKRSKINNHVHSENDEDHKTNKHSIGVTIYQGHK</sequence>
<evidence type="ECO:0000256" key="3">
    <source>
        <dbReference type="ARBA" id="ARBA00022461"/>
    </source>
</evidence>
<proteinExistence type="inferred from homology"/>
<name>A0A8J1Y0K4_OWEFU</name>
<evidence type="ECO:0000256" key="7">
    <source>
        <dbReference type="ARBA" id="ARBA00023065"/>
    </source>
</evidence>
<evidence type="ECO:0000256" key="6">
    <source>
        <dbReference type="ARBA" id="ARBA00023053"/>
    </source>
</evidence>
<keyword evidence="2 11" id="KW-0813">Transport</keyword>
<keyword evidence="3 11" id="KW-0894">Sodium channel</keyword>